<evidence type="ECO:0000256" key="1">
    <source>
        <dbReference type="ARBA" id="ARBA00022741"/>
    </source>
</evidence>
<dbReference type="Gene3D" id="2.40.100.10">
    <property type="entry name" value="Cyclophilin-like"/>
    <property type="match status" value="1"/>
</dbReference>
<dbReference type="InterPro" id="IPR010016">
    <property type="entry name" value="PxpB"/>
</dbReference>
<gene>
    <name evidence="5" type="ORF">ACFQ2S_23115</name>
</gene>
<dbReference type="RefSeq" id="WP_386078624.1">
    <property type="nucleotide sequence ID" value="NZ_JBHTJT010000058.1"/>
</dbReference>
<comment type="caution">
    <text evidence="5">The sequence shown here is derived from an EMBL/GenBank/DDBJ whole genome shotgun (WGS) entry which is preliminary data.</text>
</comment>
<dbReference type="InterPro" id="IPR003833">
    <property type="entry name" value="CT_C_D"/>
</dbReference>
<evidence type="ECO:0000256" key="2">
    <source>
        <dbReference type="ARBA" id="ARBA00022801"/>
    </source>
</evidence>
<dbReference type="Proteomes" id="UP001597108">
    <property type="component" value="Unassembled WGS sequence"/>
</dbReference>
<name>A0ABW3IYB2_9RHOB</name>
<dbReference type="PANTHER" id="PTHR34698:SF2">
    <property type="entry name" value="5-OXOPROLINASE SUBUNIT B"/>
    <property type="match status" value="1"/>
</dbReference>
<dbReference type="EMBL" id="JBHTJT010000058">
    <property type="protein sequence ID" value="MFD0982532.1"/>
    <property type="molecule type" value="Genomic_DNA"/>
</dbReference>
<keyword evidence="2 5" id="KW-0378">Hydrolase</keyword>
<evidence type="ECO:0000313" key="5">
    <source>
        <dbReference type="EMBL" id="MFD0982532.1"/>
    </source>
</evidence>
<keyword evidence="1" id="KW-0547">Nucleotide-binding</keyword>
<dbReference type="Gene3D" id="3.30.1360.40">
    <property type="match status" value="1"/>
</dbReference>
<evidence type="ECO:0000259" key="4">
    <source>
        <dbReference type="SMART" id="SM00796"/>
    </source>
</evidence>
<protein>
    <submittedName>
        <fullName evidence="5">Allophanate hydrolase subunit 1</fullName>
    </submittedName>
</protein>
<keyword evidence="3" id="KW-0067">ATP-binding</keyword>
<evidence type="ECO:0000256" key="3">
    <source>
        <dbReference type="ARBA" id="ARBA00022840"/>
    </source>
</evidence>
<feature type="domain" description="Carboxyltransferase" evidence="4">
    <location>
        <begin position="1"/>
        <end position="198"/>
    </location>
</feature>
<keyword evidence="6" id="KW-1185">Reference proteome</keyword>
<evidence type="ECO:0000313" key="6">
    <source>
        <dbReference type="Proteomes" id="UP001597108"/>
    </source>
</evidence>
<dbReference type="Pfam" id="PF02682">
    <property type="entry name" value="CT_C_D"/>
    <property type="match status" value="1"/>
</dbReference>
<accession>A0ABW3IYB2</accession>
<reference evidence="6" key="1">
    <citation type="journal article" date="2019" name="Int. J. Syst. Evol. Microbiol.">
        <title>The Global Catalogue of Microorganisms (GCM) 10K type strain sequencing project: providing services to taxonomists for standard genome sequencing and annotation.</title>
        <authorList>
            <consortium name="The Broad Institute Genomics Platform"/>
            <consortium name="The Broad Institute Genome Sequencing Center for Infectious Disease"/>
            <person name="Wu L."/>
            <person name="Ma J."/>
        </authorList>
    </citation>
    <scope>NUCLEOTIDE SEQUENCE [LARGE SCALE GENOMIC DNA]</scope>
    <source>
        <strain evidence="6">CCUG 60524</strain>
    </source>
</reference>
<dbReference type="SUPFAM" id="SSF50891">
    <property type="entry name" value="Cyclophilin-like"/>
    <property type="match status" value="1"/>
</dbReference>
<dbReference type="SUPFAM" id="SSF160467">
    <property type="entry name" value="PH0987 N-terminal domain-like"/>
    <property type="match status" value="1"/>
</dbReference>
<dbReference type="InterPro" id="IPR029000">
    <property type="entry name" value="Cyclophilin-like_dom_sf"/>
</dbReference>
<dbReference type="GO" id="GO:0016787">
    <property type="term" value="F:hydrolase activity"/>
    <property type="evidence" value="ECO:0007669"/>
    <property type="project" value="UniProtKB-KW"/>
</dbReference>
<sequence length="231" mass="24846">MGVDGLLVRFADRFEDSANRAALAFRPVADALDAVHETSTSLGAVYLRFDPHSVPHATLTARLQTLLAERDWYSAPLPANHRIWRIPTIYGGAFGPQLDAAADLAGTDADTAIEELSTTRLRVMAIGFAPGFPYLGQLSDRWNLPRHNDLKTSVPSGALCLAIRQFVLFSANSPTGWRHIATTAFRGFQPDAADPFPLQPGDEISFPAAAARDFESLSAALNGGATCEPAQ</sequence>
<organism evidence="5 6">
    <name type="scientific">Tropicimonas aquimaris</name>
    <dbReference type="NCBI Taxonomy" id="914152"/>
    <lineage>
        <taxon>Bacteria</taxon>
        <taxon>Pseudomonadati</taxon>
        <taxon>Pseudomonadota</taxon>
        <taxon>Alphaproteobacteria</taxon>
        <taxon>Rhodobacterales</taxon>
        <taxon>Roseobacteraceae</taxon>
        <taxon>Tropicimonas</taxon>
    </lineage>
</organism>
<dbReference type="PANTHER" id="PTHR34698">
    <property type="entry name" value="5-OXOPROLINASE SUBUNIT B"/>
    <property type="match status" value="1"/>
</dbReference>
<dbReference type="SMART" id="SM00796">
    <property type="entry name" value="AHS1"/>
    <property type="match status" value="1"/>
</dbReference>
<proteinExistence type="predicted"/>